<protein>
    <submittedName>
        <fullName evidence="1">Uncharacterized protein</fullName>
    </submittedName>
</protein>
<proteinExistence type="predicted"/>
<keyword evidence="2" id="KW-1185">Reference proteome</keyword>
<dbReference type="Proteomes" id="UP001185069">
    <property type="component" value="Unassembled WGS sequence"/>
</dbReference>
<sequence length="53" mass="5932">MTLKMTSHCWYVCDAPGCSASTDADAKDFTDWSIIDFAGDHCPDHQPTEQERP</sequence>
<reference evidence="1 2" key="1">
    <citation type="submission" date="2023-07" db="EMBL/GenBank/DDBJ databases">
        <title>Sequencing the genomes of 1000 actinobacteria strains.</title>
        <authorList>
            <person name="Klenk H.-P."/>
        </authorList>
    </citation>
    <scope>NUCLEOTIDE SEQUENCE [LARGE SCALE GENOMIC DNA]</scope>
    <source>
        <strain evidence="1 2">DSM 14555</strain>
    </source>
</reference>
<comment type="caution">
    <text evidence="1">The sequence shown here is derived from an EMBL/GenBank/DDBJ whole genome shotgun (WGS) entry which is preliminary data.</text>
</comment>
<gene>
    <name evidence="1" type="ORF">JOE69_002863</name>
</gene>
<evidence type="ECO:0000313" key="2">
    <source>
        <dbReference type="Proteomes" id="UP001185069"/>
    </source>
</evidence>
<organism evidence="1 2">
    <name type="scientific">Arthrobacter russicus</name>
    <dbReference type="NCBI Taxonomy" id="172040"/>
    <lineage>
        <taxon>Bacteria</taxon>
        <taxon>Bacillati</taxon>
        <taxon>Actinomycetota</taxon>
        <taxon>Actinomycetes</taxon>
        <taxon>Micrococcales</taxon>
        <taxon>Micrococcaceae</taxon>
        <taxon>Arthrobacter</taxon>
    </lineage>
</organism>
<name>A0ABU1JES0_9MICC</name>
<dbReference type="EMBL" id="JAVDQF010000001">
    <property type="protein sequence ID" value="MDR6270625.1"/>
    <property type="molecule type" value="Genomic_DNA"/>
</dbReference>
<evidence type="ECO:0000313" key="1">
    <source>
        <dbReference type="EMBL" id="MDR6270625.1"/>
    </source>
</evidence>
<accession>A0ABU1JES0</accession>